<dbReference type="AlphaFoldDB" id="A0A1E3R088"/>
<dbReference type="SUPFAM" id="SSF55957">
    <property type="entry name" value="Phosphoglucomutase, C-terminal domain"/>
    <property type="match status" value="1"/>
</dbReference>
<dbReference type="RefSeq" id="XP_018988552.1">
    <property type="nucleotide sequence ID" value="XM_019132348.1"/>
</dbReference>
<evidence type="ECO:0000256" key="5">
    <source>
        <dbReference type="ARBA" id="ARBA00022526"/>
    </source>
</evidence>
<organism evidence="15 16">
    <name type="scientific">Babjeviella inositovora NRRL Y-12698</name>
    <dbReference type="NCBI Taxonomy" id="984486"/>
    <lineage>
        <taxon>Eukaryota</taxon>
        <taxon>Fungi</taxon>
        <taxon>Dikarya</taxon>
        <taxon>Ascomycota</taxon>
        <taxon>Saccharomycotina</taxon>
        <taxon>Pichiomycetes</taxon>
        <taxon>Serinales incertae sedis</taxon>
        <taxon>Babjeviella</taxon>
    </lineage>
</organism>
<evidence type="ECO:0000256" key="8">
    <source>
        <dbReference type="ARBA" id="ARBA00022842"/>
    </source>
</evidence>
<comment type="subcellular location">
    <subcellularLocation>
        <location evidence="2">Cytoplasm</location>
    </subcellularLocation>
</comment>
<evidence type="ECO:0000256" key="7">
    <source>
        <dbReference type="ARBA" id="ARBA00022723"/>
    </source>
</evidence>
<keyword evidence="5" id="KW-0313">Glucose metabolism</keyword>
<comment type="cofactor">
    <cofactor evidence="1">
        <name>Mg(2+)</name>
        <dbReference type="ChEBI" id="CHEBI:18420"/>
    </cofactor>
</comment>
<dbReference type="GO" id="GO:0000287">
    <property type="term" value="F:magnesium ion binding"/>
    <property type="evidence" value="ECO:0007669"/>
    <property type="project" value="InterPro"/>
</dbReference>
<dbReference type="GeneID" id="30150201"/>
<dbReference type="FunFam" id="3.40.120.10:FF:000035">
    <property type="entry name" value="Pgm3p"/>
    <property type="match status" value="1"/>
</dbReference>
<dbReference type="InterPro" id="IPR036900">
    <property type="entry name" value="A-D-PHexomutase_C_sf"/>
</dbReference>
<evidence type="ECO:0000256" key="1">
    <source>
        <dbReference type="ARBA" id="ARBA00001946"/>
    </source>
</evidence>
<feature type="domain" description="Alpha-D-phosphohexomutase alpha/beta/alpha" evidence="14">
    <location>
        <begin position="334"/>
        <end position="449"/>
    </location>
</feature>
<dbReference type="OrthoDB" id="8300170at2759"/>
<dbReference type="InterPro" id="IPR005845">
    <property type="entry name" value="A-D-PHexomutase_a/b/a-II"/>
</dbReference>
<dbReference type="InterPro" id="IPR016066">
    <property type="entry name" value="A-D-PHexomutase_CS"/>
</dbReference>
<evidence type="ECO:0000259" key="13">
    <source>
        <dbReference type="Pfam" id="PF02879"/>
    </source>
</evidence>
<dbReference type="Gene3D" id="3.40.120.10">
    <property type="entry name" value="Alpha-D-Glucose-1,6-Bisphosphate, subunit A, domain 3"/>
    <property type="match status" value="3"/>
</dbReference>
<comment type="similarity">
    <text evidence="3 11">Belongs to the phosphohexose mutase family.</text>
</comment>
<keyword evidence="4" id="KW-0963">Cytoplasm</keyword>
<dbReference type="GO" id="GO:0006166">
    <property type="term" value="P:purine ribonucleoside salvage"/>
    <property type="evidence" value="ECO:0007669"/>
    <property type="project" value="TreeGrafter"/>
</dbReference>
<evidence type="ECO:0000256" key="9">
    <source>
        <dbReference type="ARBA" id="ARBA00023235"/>
    </source>
</evidence>
<name>A0A1E3R088_9ASCO</name>
<dbReference type="GO" id="GO:0005737">
    <property type="term" value="C:cytoplasm"/>
    <property type="evidence" value="ECO:0007669"/>
    <property type="project" value="UniProtKB-SubCell"/>
</dbReference>
<keyword evidence="9" id="KW-0413">Isomerase</keyword>
<dbReference type="STRING" id="984486.A0A1E3R088"/>
<accession>A0A1E3R088</accession>
<feature type="domain" description="Alpha-D-phosphohexomutase alpha/beta/alpha" evidence="13">
    <location>
        <begin position="221"/>
        <end position="327"/>
    </location>
</feature>
<keyword evidence="10" id="KW-0119">Carbohydrate metabolism</keyword>
<dbReference type="Proteomes" id="UP000094336">
    <property type="component" value="Unassembled WGS sequence"/>
</dbReference>
<evidence type="ECO:0000256" key="4">
    <source>
        <dbReference type="ARBA" id="ARBA00022490"/>
    </source>
</evidence>
<dbReference type="Pfam" id="PF02878">
    <property type="entry name" value="PGM_PMM_I"/>
    <property type="match status" value="1"/>
</dbReference>
<gene>
    <name evidence="15" type="ORF">BABINDRAFT_6071</name>
</gene>
<evidence type="ECO:0000256" key="2">
    <source>
        <dbReference type="ARBA" id="ARBA00004496"/>
    </source>
</evidence>
<dbReference type="PANTHER" id="PTHR45745:SF1">
    <property type="entry name" value="PHOSPHOGLUCOMUTASE 2B-RELATED"/>
    <property type="match status" value="1"/>
</dbReference>
<dbReference type="InterPro" id="IPR005841">
    <property type="entry name" value="Alpha-D-phosphohexomutase_SF"/>
</dbReference>
<dbReference type="EMBL" id="KV454426">
    <property type="protein sequence ID" value="ODQ83224.1"/>
    <property type="molecule type" value="Genomic_DNA"/>
</dbReference>
<dbReference type="InterPro" id="IPR016055">
    <property type="entry name" value="A-D-PHexomutase_a/b/a-I/II/III"/>
</dbReference>
<dbReference type="GO" id="GO:0006006">
    <property type="term" value="P:glucose metabolic process"/>
    <property type="evidence" value="ECO:0007669"/>
    <property type="project" value="UniProtKB-KW"/>
</dbReference>
<dbReference type="CDD" id="cd05799">
    <property type="entry name" value="PGM2"/>
    <property type="match status" value="1"/>
</dbReference>
<dbReference type="Pfam" id="PF02880">
    <property type="entry name" value="PGM_PMM_III"/>
    <property type="match status" value="1"/>
</dbReference>
<dbReference type="Gene3D" id="3.30.310.50">
    <property type="entry name" value="Alpha-D-phosphohexomutase, C-terminal domain"/>
    <property type="match status" value="1"/>
</dbReference>
<evidence type="ECO:0000256" key="6">
    <source>
        <dbReference type="ARBA" id="ARBA00022553"/>
    </source>
</evidence>
<evidence type="ECO:0000256" key="11">
    <source>
        <dbReference type="RuleBase" id="RU004326"/>
    </source>
</evidence>
<evidence type="ECO:0000313" key="15">
    <source>
        <dbReference type="EMBL" id="ODQ83224.1"/>
    </source>
</evidence>
<sequence>MSEIDNLVQQWLAIDVNPVTRQQIINLHQQNDTAQLRALLATRISFGTAGLRARMEAGFSRMNDVTVLQASQGLAVYVQARTPTGSIVVGHDHRHNSRRFAELTAGAFLLRGMKVYYLGNTDTTSDLASIVATPLVPFAVDHHDASCGVMVTASHNPAADNGYKVYWGNGCQIIPPHDHGISESILDSLPVEAGSWDTTALFARGKQDGLLVDCREEMISGYIAAIGKKLVCPSSTVTDVRFVYTPMHGVGLPFVTKAFEQLGFASFVTVKEQALPNPEFPTVEFPNPEEKGALALAMREADSQNIDLVIANDPDADRFSVAVKNNGAWRQLTGNEIGFLFADYTIEIMKARGTDLSQVFLLNSTVSSQMIGSLATVEKCHYQDTLTGFKWIGNKALDLEAQGFKVPFAYEEAIGFMFSVVHDKDGISAAVVWLQMVDAWNQQGTNAVERLERGFGKYGFFKEHNGYYVVPDLSLTKTIFDSEIRTESHPSHIGEFSVVSWRDLTVGYDSTTADNVPVLPSDPSSQMITATLTTKKQDCLIRLTARGSGTEPKLKVYIEGKADTEEKAAQCSRKVWETLREVWFKPKKYGLKEVA</sequence>
<reference evidence="16" key="1">
    <citation type="submission" date="2016-05" db="EMBL/GenBank/DDBJ databases">
        <title>Comparative genomics of biotechnologically important yeasts.</title>
        <authorList>
            <consortium name="DOE Joint Genome Institute"/>
            <person name="Riley R."/>
            <person name="Haridas S."/>
            <person name="Wolfe K.H."/>
            <person name="Lopes M.R."/>
            <person name="Hittinger C.T."/>
            <person name="Goker M."/>
            <person name="Salamov A."/>
            <person name="Wisecaver J."/>
            <person name="Long T.M."/>
            <person name="Aerts A.L."/>
            <person name="Barry K."/>
            <person name="Choi C."/>
            <person name="Clum A."/>
            <person name="Coughlan A.Y."/>
            <person name="Deshpande S."/>
            <person name="Douglass A.P."/>
            <person name="Hanson S.J."/>
            <person name="Klenk H.-P."/>
            <person name="Labutti K."/>
            <person name="Lapidus A."/>
            <person name="Lindquist E."/>
            <person name="Lipzen A."/>
            <person name="Meier-Kolthoff J.P."/>
            <person name="Ohm R.A."/>
            <person name="Otillar R.P."/>
            <person name="Pangilinan J."/>
            <person name="Peng Y."/>
            <person name="Rokas A."/>
            <person name="Rosa C.A."/>
            <person name="Scheuner C."/>
            <person name="Sibirny A.A."/>
            <person name="Slot J.C."/>
            <person name="Stielow J.B."/>
            <person name="Sun H."/>
            <person name="Kurtzman C.P."/>
            <person name="Blackwell M."/>
            <person name="Grigoriev I.V."/>
            <person name="Jeffries T.W."/>
        </authorList>
    </citation>
    <scope>NUCLEOTIDE SEQUENCE [LARGE SCALE GENOMIC DNA]</scope>
    <source>
        <strain evidence="16">NRRL Y-12698</strain>
    </source>
</reference>
<evidence type="ECO:0000259" key="12">
    <source>
        <dbReference type="Pfam" id="PF02878"/>
    </source>
</evidence>
<proteinExistence type="inferred from homology"/>
<dbReference type="GO" id="GO:0008973">
    <property type="term" value="F:phosphopentomutase activity"/>
    <property type="evidence" value="ECO:0007669"/>
    <property type="project" value="TreeGrafter"/>
</dbReference>
<dbReference type="PROSITE" id="PS00710">
    <property type="entry name" value="PGM_PMM"/>
    <property type="match status" value="1"/>
</dbReference>
<dbReference type="InterPro" id="IPR005844">
    <property type="entry name" value="A-D-PHexomutase_a/b/a-I"/>
</dbReference>
<evidence type="ECO:0000313" key="16">
    <source>
        <dbReference type="Proteomes" id="UP000094336"/>
    </source>
</evidence>
<protein>
    <recommendedName>
        <fullName evidence="17">Phosphoglucomutase</fullName>
    </recommendedName>
</protein>
<keyword evidence="7 11" id="KW-0479">Metal-binding</keyword>
<feature type="domain" description="Alpha-D-phosphohexomutase alpha/beta/alpha" evidence="12">
    <location>
        <begin position="44"/>
        <end position="185"/>
    </location>
</feature>
<keyword evidence="16" id="KW-1185">Reference proteome</keyword>
<evidence type="ECO:0000256" key="10">
    <source>
        <dbReference type="ARBA" id="ARBA00023277"/>
    </source>
</evidence>
<keyword evidence="6" id="KW-0597">Phosphoprotein</keyword>
<evidence type="ECO:0000256" key="3">
    <source>
        <dbReference type="ARBA" id="ARBA00010231"/>
    </source>
</evidence>
<dbReference type="SUPFAM" id="SSF53738">
    <property type="entry name" value="Phosphoglucomutase, first 3 domains"/>
    <property type="match status" value="3"/>
</dbReference>
<dbReference type="GO" id="GO:0005634">
    <property type="term" value="C:nucleus"/>
    <property type="evidence" value="ECO:0007669"/>
    <property type="project" value="TreeGrafter"/>
</dbReference>
<dbReference type="Pfam" id="PF02879">
    <property type="entry name" value="PGM_PMM_II"/>
    <property type="match status" value="1"/>
</dbReference>
<dbReference type="InterPro" id="IPR005846">
    <property type="entry name" value="A-D-PHexomutase_a/b/a-III"/>
</dbReference>
<dbReference type="PRINTS" id="PR00509">
    <property type="entry name" value="PGMPMM"/>
</dbReference>
<evidence type="ECO:0008006" key="17">
    <source>
        <dbReference type="Google" id="ProtNLM"/>
    </source>
</evidence>
<keyword evidence="8 11" id="KW-0460">Magnesium</keyword>
<dbReference type="PANTHER" id="PTHR45745">
    <property type="entry name" value="PHOSPHOMANNOMUTASE 45A"/>
    <property type="match status" value="1"/>
</dbReference>
<evidence type="ECO:0000259" key="14">
    <source>
        <dbReference type="Pfam" id="PF02880"/>
    </source>
</evidence>